<dbReference type="Pfam" id="PF00535">
    <property type="entry name" value="Glycos_transf_2"/>
    <property type="match status" value="1"/>
</dbReference>
<proteinExistence type="predicted"/>
<organism evidence="4 5">
    <name type="scientific">Butyrivibrio fibrisolvens</name>
    <dbReference type="NCBI Taxonomy" id="831"/>
    <lineage>
        <taxon>Bacteria</taxon>
        <taxon>Bacillati</taxon>
        <taxon>Bacillota</taxon>
        <taxon>Clostridia</taxon>
        <taxon>Lachnospirales</taxon>
        <taxon>Lachnospiraceae</taxon>
        <taxon>Butyrivibrio</taxon>
    </lineage>
</organism>
<dbReference type="EMBL" id="FOGJ01000007">
    <property type="protein sequence ID" value="SER56266.1"/>
    <property type="molecule type" value="Genomic_DNA"/>
</dbReference>
<dbReference type="Proteomes" id="UP000182584">
    <property type="component" value="Unassembled WGS sequence"/>
</dbReference>
<accession>A0A1H9Q6S3</accession>
<keyword evidence="1" id="KW-0328">Glycosyltransferase</keyword>
<evidence type="ECO:0000256" key="2">
    <source>
        <dbReference type="ARBA" id="ARBA00022679"/>
    </source>
</evidence>
<dbReference type="AlphaFoldDB" id="A0A1H9Q6S3"/>
<keyword evidence="2 4" id="KW-0808">Transferase</keyword>
<dbReference type="SUPFAM" id="SSF53448">
    <property type="entry name" value="Nucleotide-diphospho-sugar transferases"/>
    <property type="match status" value="1"/>
</dbReference>
<dbReference type="PANTHER" id="PTHR22916:SF51">
    <property type="entry name" value="GLYCOSYLTRANSFERASE EPSH-RELATED"/>
    <property type="match status" value="1"/>
</dbReference>
<evidence type="ECO:0000313" key="5">
    <source>
        <dbReference type="Proteomes" id="UP000182584"/>
    </source>
</evidence>
<evidence type="ECO:0000256" key="1">
    <source>
        <dbReference type="ARBA" id="ARBA00022676"/>
    </source>
</evidence>
<dbReference type="PANTHER" id="PTHR22916">
    <property type="entry name" value="GLYCOSYLTRANSFERASE"/>
    <property type="match status" value="1"/>
</dbReference>
<dbReference type="GO" id="GO:0016757">
    <property type="term" value="F:glycosyltransferase activity"/>
    <property type="evidence" value="ECO:0007669"/>
    <property type="project" value="UniProtKB-KW"/>
</dbReference>
<gene>
    <name evidence="4" type="ORF">SAMN04487884_10757</name>
</gene>
<evidence type="ECO:0000313" key="4">
    <source>
        <dbReference type="EMBL" id="SER56266.1"/>
    </source>
</evidence>
<evidence type="ECO:0000259" key="3">
    <source>
        <dbReference type="Pfam" id="PF00535"/>
    </source>
</evidence>
<reference evidence="4 5" key="1">
    <citation type="submission" date="2016-10" db="EMBL/GenBank/DDBJ databases">
        <authorList>
            <person name="de Groot N.N."/>
        </authorList>
    </citation>
    <scope>NUCLEOTIDE SEQUENCE [LARGE SCALE GENOMIC DNA]</scope>
    <source>
        <strain evidence="4 5">AR40</strain>
    </source>
</reference>
<dbReference type="Gene3D" id="3.90.550.10">
    <property type="entry name" value="Spore Coat Polysaccharide Biosynthesis Protein SpsA, Chain A"/>
    <property type="match status" value="1"/>
</dbReference>
<dbReference type="InterPro" id="IPR001173">
    <property type="entry name" value="Glyco_trans_2-like"/>
</dbReference>
<dbReference type="CDD" id="cd00761">
    <property type="entry name" value="Glyco_tranf_GTA_type"/>
    <property type="match status" value="1"/>
</dbReference>
<sequence>MQEHQSYKLNRIDEPDQTDLITVIVACYNIEAYIKRCIDSITAQTYKNLEILITDDGSTDSSGDICDQLASEDTRIKVFHTDNHGLGLARDYAMDRANGVFITFVDGDDYIEPRMYEEMMAAMRAFDSDIVVSGYRRVYEQTRDMTVRESGTSSNCDLDNETDNAGIAGGYITDLALMDSQELLRALVEEDEKYEVQNCAWNKLYKKSLVDDADKLRFPEGLYEDIVYTTKLLNRASKGVVICDKLYNYIIDRSGSIMNQGVKWDILTHQIPAYRKRDQVLCQAGYRELAYTHQYMVYKKLLLLYTQVRRTHDPDKKAKMSALYDVIIGAKNNYKNIYSCRIADPHQELRMKLFLKNTILYNAFMAVNDTLIIPVKVWINKMIK</sequence>
<feature type="domain" description="Glycosyltransferase 2-like" evidence="3">
    <location>
        <begin position="22"/>
        <end position="149"/>
    </location>
</feature>
<name>A0A1H9Q6S3_BUTFI</name>
<dbReference type="InterPro" id="IPR029044">
    <property type="entry name" value="Nucleotide-diphossugar_trans"/>
</dbReference>
<protein>
    <submittedName>
        <fullName evidence="4">Glycosyl transferase family 2</fullName>
    </submittedName>
</protein>